<dbReference type="InterPro" id="IPR027417">
    <property type="entry name" value="P-loop_NTPase"/>
</dbReference>
<keyword evidence="2" id="KW-0547">Nucleotide-binding</keyword>
<keyword evidence="3" id="KW-0378">Hydrolase</keyword>
<dbReference type="Pfam" id="PF03029">
    <property type="entry name" value="ATP_bind_1"/>
    <property type="match status" value="1"/>
</dbReference>
<dbReference type="CDD" id="cd00882">
    <property type="entry name" value="Ras_like_GTPase"/>
    <property type="match status" value="1"/>
</dbReference>
<evidence type="ECO:0000256" key="3">
    <source>
        <dbReference type="ARBA" id="ARBA00022801"/>
    </source>
</evidence>
<evidence type="ECO:0000256" key="1">
    <source>
        <dbReference type="ARBA" id="ARBA00005290"/>
    </source>
</evidence>
<dbReference type="PANTHER" id="PTHR42708">
    <property type="entry name" value="ATP/GTP-BINDING PROTEIN-RELATED"/>
    <property type="match status" value="1"/>
</dbReference>
<dbReference type="GO" id="GO:0005525">
    <property type="term" value="F:GTP binding"/>
    <property type="evidence" value="ECO:0007669"/>
    <property type="project" value="UniProtKB-KW"/>
</dbReference>
<organism evidence="5 6">
    <name type="scientific">Micromonospora narathiwatensis</name>
    <dbReference type="NCBI Taxonomy" id="299146"/>
    <lineage>
        <taxon>Bacteria</taxon>
        <taxon>Bacillati</taxon>
        <taxon>Actinomycetota</taxon>
        <taxon>Actinomycetes</taxon>
        <taxon>Micromonosporales</taxon>
        <taxon>Micromonosporaceae</taxon>
        <taxon>Micromonospora</taxon>
    </lineage>
</organism>
<reference evidence="5 6" key="1">
    <citation type="submission" date="2016-06" db="EMBL/GenBank/DDBJ databases">
        <authorList>
            <person name="Kjaerup R.B."/>
            <person name="Dalgaard T.S."/>
            <person name="Juul-Madsen H.R."/>
        </authorList>
    </citation>
    <scope>NUCLEOTIDE SEQUENCE [LARGE SCALE GENOMIC DNA]</scope>
    <source>
        <strain evidence="5 6">DSM 45248</strain>
    </source>
</reference>
<name>A0A1A8ZJQ8_9ACTN</name>
<dbReference type="RefSeq" id="WP_091193769.1">
    <property type="nucleotide sequence ID" value="NZ_LT594324.1"/>
</dbReference>
<gene>
    <name evidence="5" type="ORF">GA0070621_2028</name>
</gene>
<dbReference type="OrthoDB" id="4319884at2"/>
<comment type="similarity">
    <text evidence="1">Belongs to the GPN-loop GTPase family.</text>
</comment>
<proteinExistence type="inferred from homology"/>
<keyword evidence="4" id="KW-0342">GTP-binding</keyword>
<dbReference type="GO" id="GO:0016787">
    <property type="term" value="F:hydrolase activity"/>
    <property type="evidence" value="ECO:0007669"/>
    <property type="project" value="UniProtKB-KW"/>
</dbReference>
<evidence type="ECO:0000256" key="2">
    <source>
        <dbReference type="ARBA" id="ARBA00022741"/>
    </source>
</evidence>
<sequence>MASASLPDTPPQTSAKIVIAGGFGVGKTTCVRSVSEIPPINAEAWTTAAGETADRLDERTTTLALDVGRLTIGPDLVLYLFGAPGQPRLDPIRDDLCRGAIGTLVLADARDLAASFPAVNYFTRDSEVPFAVCVNRFDGVAHHPLDEVRAALALPVGVPLTACDARDPSSVARALATAVEHTMSRTARPSPGARVARRVRAARDVRFRSA</sequence>
<evidence type="ECO:0008006" key="7">
    <source>
        <dbReference type="Google" id="ProtNLM"/>
    </source>
</evidence>
<keyword evidence="6" id="KW-1185">Reference proteome</keyword>
<dbReference type="AlphaFoldDB" id="A0A1A8ZJQ8"/>
<dbReference type="SUPFAM" id="SSF52540">
    <property type="entry name" value="P-loop containing nucleoside triphosphate hydrolases"/>
    <property type="match status" value="1"/>
</dbReference>
<dbReference type="PANTHER" id="PTHR42708:SF1">
    <property type="entry name" value="GLIDING MOTILITY PROTEIN MGLA"/>
    <property type="match status" value="1"/>
</dbReference>
<dbReference type="Gene3D" id="3.40.50.300">
    <property type="entry name" value="P-loop containing nucleotide triphosphate hydrolases"/>
    <property type="match status" value="1"/>
</dbReference>
<dbReference type="Proteomes" id="UP000198765">
    <property type="component" value="Chromosome I"/>
</dbReference>
<dbReference type="InterPro" id="IPR052705">
    <property type="entry name" value="Gliding_Motility_GTPase"/>
</dbReference>
<evidence type="ECO:0000313" key="6">
    <source>
        <dbReference type="Proteomes" id="UP000198765"/>
    </source>
</evidence>
<evidence type="ECO:0000256" key="4">
    <source>
        <dbReference type="ARBA" id="ARBA00023134"/>
    </source>
</evidence>
<evidence type="ECO:0000313" key="5">
    <source>
        <dbReference type="EMBL" id="SBT44294.1"/>
    </source>
</evidence>
<accession>A0A1A8ZJQ8</accession>
<dbReference type="InterPro" id="IPR004130">
    <property type="entry name" value="Gpn"/>
</dbReference>
<protein>
    <recommendedName>
        <fullName evidence="7">Signal recognition particle receptor subunit beta, a GTPase</fullName>
    </recommendedName>
</protein>
<dbReference type="PATRIC" id="fig|299146.4.peg.2090"/>
<dbReference type="EMBL" id="LT594324">
    <property type="protein sequence ID" value="SBT44294.1"/>
    <property type="molecule type" value="Genomic_DNA"/>
</dbReference>